<gene>
    <name evidence="2" type="ORF">M9Y10_024435</name>
</gene>
<dbReference type="EMBL" id="JAPFFF010000033">
    <property type="protein sequence ID" value="KAK8844227.1"/>
    <property type="molecule type" value="Genomic_DNA"/>
</dbReference>
<name>A0ABR2HBZ6_9EUKA</name>
<proteinExistence type="predicted"/>
<evidence type="ECO:0000256" key="1">
    <source>
        <dbReference type="SAM" id="Coils"/>
    </source>
</evidence>
<keyword evidence="3" id="KW-1185">Reference proteome</keyword>
<comment type="caution">
    <text evidence="2">The sequence shown here is derived from an EMBL/GenBank/DDBJ whole genome shotgun (WGS) entry which is preliminary data.</text>
</comment>
<feature type="coiled-coil region" evidence="1">
    <location>
        <begin position="101"/>
        <end position="135"/>
    </location>
</feature>
<evidence type="ECO:0000313" key="2">
    <source>
        <dbReference type="EMBL" id="KAK8844227.1"/>
    </source>
</evidence>
<dbReference type="Proteomes" id="UP001470230">
    <property type="component" value="Unassembled WGS sequence"/>
</dbReference>
<reference evidence="2 3" key="1">
    <citation type="submission" date="2024-04" db="EMBL/GenBank/DDBJ databases">
        <title>Tritrichomonas musculus Genome.</title>
        <authorList>
            <person name="Alves-Ferreira E."/>
            <person name="Grigg M."/>
            <person name="Lorenzi H."/>
            <person name="Galac M."/>
        </authorList>
    </citation>
    <scope>NUCLEOTIDE SEQUENCE [LARGE SCALE GENOMIC DNA]</scope>
    <source>
        <strain evidence="2 3">EAF2021</strain>
    </source>
</reference>
<protein>
    <submittedName>
        <fullName evidence="2">Uncharacterized protein</fullName>
    </submittedName>
</protein>
<evidence type="ECO:0000313" key="3">
    <source>
        <dbReference type="Proteomes" id="UP001470230"/>
    </source>
</evidence>
<organism evidence="2 3">
    <name type="scientific">Tritrichomonas musculus</name>
    <dbReference type="NCBI Taxonomy" id="1915356"/>
    <lineage>
        <taxon>Eukaryota</taxon>
        <taxon>Metamonada</taxon>
        <taxon>Parabasalia</taxon>
        <taxon>Tritrichomonadida</taxon>
        <taxon>Tritrichomonadidae</taxon>
        <taxon>Tritrichomonas</taxon>
    </lineage>
</organism>
<keyword evidence="1" id="KW-0175">Coiled coil</keyword>
<sequence length="663" mass="78126">MEEQIPLSDFPIRSEEILAIQNDILNLQDGLDTVVNDNISRNAILTQASKSFFEFLQQLYQRGGILQKYAKTLIERENQLAIEQRKYNSDLLNLRIINVDLPAEEEKLEDIREKLNELTEIRQKNSEQLDLLKQKIQSMITEHNSIADQIEKVHLGVTDDLYDDMGDTNVNVFIEVQNLRKEIENTTKQIEITKENIQNNIRKKEYLNNNMDYIISIKQSLKNIPDIQENISSVSKQIKEIRLKQRDERVKALQYSTELNQLCQQQDEVYENLETHRSLNSKIPNLNVKVVESEFQINQIKSDLNSQLQEYRAKKMQNIEIEKKTEEELELLNTKYNKECQKSEVIESKIAEVDILIDDQNREKYKKQKFTDLDNIDNKYKKEKIKSALLKFNILNPAKPMQDDDLYDEKKKLLEIYDEINKEIADVNYQIGQIHFKIEYELMRQNVLEAEEGRLSNYQNSMKSDSYVTCDTKRKFKNDNESENSVCQFITKRKIDRDQQIFKQKQELSELESLVSMKKSRTLVKSQKIAKIRNIYDESVHSYNKSNDKTEADSFSGLENGSQIDPKKLRKNELFKQYIQKVSDTFQSQSKYWKDIETNNDNETRSNLINWAMQIDQANKKLQYMSDRSSLNNTKSQSFQSSKTEVSTYLENIENNSFSYSDL</sequence>
<feature type="coiled-coil region" evidence="1">
    <location>
        <begin position="169"/>
        <end position="203"/>
    </location>
</feature>
<accession>A0ABR2HBZ6</accession>